<proteinExistence type="inferred from homology"/>
<dbReference type="SMART" id="SM00326">
    <property type="entry name" value="SH3"/>
    <property type="match status" value="1"/>
</dbReference>
<keyword evidence="9 12" id="KW-0505">Motor protein</keyword>
<feature type="domain" description="MyTH4" evidence="18">
    <location>
        <begin position="1762"/>
        <end position="1911"/>
    </location>
</feature>
<dbReference type="InterPro" id="IPR011993">
    <property type="entry name" value="PH-like_dom_sf"/>
</dbReference>
<feature type="domain" description="Myosin motor" evidence="19">
    <location>
        <begin position="61"/>
        <end position="760"/>
    </location>
</feature>
<evidence type="ECO:0000256" key="1">
    <source>
        <dbReference type="ARBA" id="ARBA00004496"/>
    </source>
</evidence>
<dbReference type="Gene3D" id="6.20.240.20">
    <property type="match status" value="1"/>
</dbReference>
<dbReference type="GeneID" id="114434251"/>
<keyword evidence="5" id="KW-0677">Repeat</keyword>
<dbReference type="InterPro" id="IPR014352">
    <property type="entry name" value="FERM/acyl-CoA-bd_prot_sf"/>
</dbReference>
<dbReference type="PROSITE" id="PS50057">
    <property type="entry name" value="FERM_3"/>
    <property type="match status" value="2"/>
</dbReference>
<feature type="binding site" evidence="12">
    <location>
        <begin position="154"/>
        <end position="161"/>
    </location>
    <ligand>
        <name>ATP</name>
        <dbReference type="ChEBI" id="CHEBI:30616"/>
    </ligand>
</feature>
<dbReference type="SMART" id="SM00139">
    <property type="entry name" value="MyTH4"/>
    <property type="match status" value="2"/>
</dbReference>
<feature type="domain" description="PID" evidence="15">
    <location>
        <begin position="2144"/>
        <end position="2173"/>
    </location>
</feature>
<dbReference type="InterPro" id="IPR001452">
    <property type="entry name" value="SH3_domain"/>
</dbReference>
<name>A0A6P7I893_9TELE</name>
<dbReference type="PANTHER" id="PTHR22692:SF24">
    <property type="entry name" value="MYOSIN VIIB"/>
    <property type="match status" value="1"/>
</dbReference>
<dbReference type="Gene3D" id="1.10.10.820">
    <property type="match status" value="1"/>
</dbReference>
<evidence type="ECO:0000259" key="18">
    <source>
        <dbReference type="PROSITE" id="PS51016"/>
    </source>
</evidence>
<keyword evidence="8 12" id="KW-0518">Myosin</keyword>
<dbReference type="GO" id="GO:0005524">
    <property type="term" value="F:ATP binding"/>
    <property type="evidence" value="ECO:0007669"/>
    <property type="project" value="UniProtKB-UniRule"/>
</dbReference>
<dbReference type="Pfam" id="PF00612">
    <property type="entry name" value="IQ"/>
    <property type="match status" value="4"/>
</dbReference>
<evidence type="ECO:0000256" key="11">
    <source>
        <dbReference type="PROSITE-ProRule" id="PRU00192"/>
    </source>
</evidence>
<dbReference type="Gene3D" id="3.40.850.10">
    <property type="entry name" value="Kinesin motor domain"/>
    <property type="match status" value="1"/>
</dbReference>
<dbReference type="Pfam" id="PF21989">
    <property type="entry name" value="RA_2"/>
    <property type="match status" value="2"/>
</dbReference>
<dbReference type="InterPro" id="IPR000048">
    <property type="entry name" value="IQ_motif_EF-hand-BS"/>
</dbReference>
<evidence type="ECO:0000256" key="2">
    <source>
        <dbReference type="ARBA" id="ARBA00008314"/>
    </source>
</evidence>
<dbReference type="CDD" id="cd17093">
    <property type="entry name" value="FERM2_F1_Myosin-VII"/>
    <property type="match status" value="1"/>
</dbReference>
<evidence type="ECO:0000256" key="4">
    <source>
        <dbReference type="ARBA" id="ARBA00022490"/>
    </source>
</evidence>
<feature type="domain" description="MyTH4" evidence="18">
    <location>
        <begin position="1003"/>
        <end position="1313"/>
    </location>
</feature>
<keyword evidence="3 11" id="KW-0728">SH3 domain</keyword>
<dbReference type="Gene3D" id="3.10.20.90">
    <property type="entry name" value="Phosphatidylinositol 3-kinase Catalytic Subunit, Chain A, domain 1"/>
    <property type="match status" value="2"/>
</dbReference>
<dbReference type="Gene3D" id="1.25.40.530">
    <property type="entry name" value="MyTH4 domain"/>
    <property type="match status" value="3"/>
</dbReference>
<dbReference type="InterPro" id="IPR029071">
    <property type="entry name" value="Ubiquitin-like_domsf"/>
</dbReference>
<keyword evidence="4" id="KW-0963">Cytoplasm</keyword>
<dbReference type="InterPro" id="IPR036961">
    <property type="entry name" value="Kinesin_motor_dom_sf"/>
</dbReference>
<dbReference type="InterPro" id="IPR035963">
    <property type="entry name" value="FERM_2"/>
</dbReference>
<dbReference type="InterPro" id="IPR001609">
    <property type="entry name" value="Myosin_head_motor_dom-like"/>
</dbReference>
<dbReference type="InterPro" id="IPR051567">
    <property type="entry name" value="Unconventional_Myosin_ATPase"/>
</dbReference>
<accession>A0A6P7I893</accession>
<dbReference type="InterPro" id="IPR041793">
    <property type="entry name" value="MyoVII_FERM_C1"/>
</dbReference>
<feature type="domain" description="FERM" evidence="17">
    <location>
        <begin position="1917"/>
        <end position="2220"/>
    </location>
</feature>
<dbReference type="Gene3D" id="1.20.120.720">
    <property type="entry name" value="Myosin VI head, motor domain, U50 subdomain"/>
    <property type="match status" value="1"/>
</dbReference>
<comment type="similarity">
    <text evidence="2 12">Belongs to the TRAFAC class myosin-kinesin ATPase superfamily. Myosin family.</text>
</comment>
<dbReference type="SMART" id="SM00295">
    <property type="entry name" value="B41"/>
    <property type="match status" value="2"/>
</dbReference>
<dbReference type="InterPro" id="IPR000299">
    <property type="entry name" value="FERM_domain"/>
</dbReference>
<dbReference type="FunFam" id="1.10.10.820:FF:000001">
    <property type="entry name" value="Myosin heavy chain"/>
    <property type="match status" value="1"/>
</dbReference>
<dbReference type="GO" id="GO:0003779">
    <property type="term" value="F:actin binding"/>
    <property type="evidence" value="ECO:0007669"/>
    <property type="project" value="UniProtKB-KW"/>
</dbReference>
<dbReference type="InterPro" id="IPR057130">
    <property type="entry name" value="Myosin_VII_N"/>
</dbReference>
<keyword evidence="6 12" id="KW-0547">Nucleotide-binding</keyword>
<evidence type="ECO:0000256" key="6">
    <source>
        <dbReference type="ARBA" id="ARBA00022741"/>
    </source>
</evidence>
<evidence type="ECO:0000259" key="16">
    <source>
        <dbReference type="PROSITE" id="PS50002"/>
    </source>
</evidence>
<dbReference type="CTD" id="108190403"/>
<feature type="domain" description="FERM" evidence="17">
    <location>
        <begin position="1318"/>
        <end position="1625"/>
    </location>
</feature>
<evidence type="ECO:0000256" key="12">
    <source>
        <dbReference type="PROSITE-ProRule" id="PRU00782"/>
    </source>
</evidence>
<keyword evidence="13" id="KW-0175">Coiled coil</keyword>
<dbReference type="PROSITE" id="PS50096">
    <property type="entry name" value="IQ"/>
    <property type="match status" value="4"/>
</dbReference>
<dbReference type="GO" id="GO:0120025">
    <property type="term" value="C:plasma membrane bounded cell projection"/>
    <property type="evidence" value="ECO:0007669"/>
    <property type="project" value="UniProtKB-ARBA"/>
</dbReference>
<dbReference type="GO" id="GO:0016459">
    <property type="term" value="C:myosin complex"/>
    <property type="evidence" value="ECO:0007669"/>
    <property type="project" value="UniProtKB-KW"/>
</dbReference>
<dbReference type="Pfam" id="PF00063">
    <property type="entry name" value="Myosin_head"/>
    <property type="match status" value="1"/>
</dbReference>
<dbReference type="CDD" id="cd13198">
    <property type="entry name" value="FERM_C1_MyoVII"/>
    <property type="match status" value="1"/>
</dbReference>
<dbReference type="RefSeq" id="XP_028259112.1">
    <property type="nucleotide sequence ID" value="XM_028403311.1"/>
</dbReference>
<evidence type="ECO:0000259" key="17">
    <source>
        <dbReference type="PROSITE" id="PS50057"/>
    </source>
</evidence>
<gene>
    <name evidence="21" type="primary">myo7ba</name>
</gene>
<evidence type="ECO:0000256" key="9">
    <source>
        <dbReference type="ARBA" id="ARBA00023175"/>
    </source>
</evidence>
<comment type="subcellular location">
    <subcellularLocation>
        <location evidence="1">Cytoplasm</location>
    </subcellularLocation>
</comment>
<dbReference type="Gene3D" id="2.30.30.40">
    <property type="entry name" value="SH3 Domains"/>
    <property type="match status" value="1"/>
</dbReference>
<evidence type="ECO:0000256" key="7">
    <source>
        <dbReference type="ARBA" id="ARBA00022840"/>
    </source>
</evidence>
<dbReference type="InterPro" id="IPR036106">
    <property type="entry name" value="MYSc_Myo7"/>
</dbReference>
<protein>
    <submittedName>
        <fullName evidence="21">Unconventional myosin-VIIa</fullName>
    </submittedName>
</protein>
<dbReference type="InterPro" id="IPR019749">
    <property type="entry name" value="Band_41_domain"/>
</dbReference>
<dbReference type="Pfam" id="PF24123">
    <property type="entry name" value="Myosin_VII_N"/>
    <property type="match status" value="1"/>
</dbReference>
<dbReference type="Gene3D" id="2.30.29.30">
    <property type="entry name" value="Pleckstrin-homology domain (PH domain)/Phosphotyrosine-binding domain (PTB)"/>
    <property type="match status" value="2"/>
</dbReference>
<organism evidence="20 21">
    <name type="scientific">Parambassis ranga</name>
    <name type="common">Indian glassy fish</name>
    <dbReference type="NCBI Taxonomy" id="210632"/>
    <lineage>
        <taxon>Eukaryota</taxon>
        <taxon>Metazoa</taxon>
        <taxon>Chordata</taxon>
        <taxon>Craniata</taxon>
        <taxon>Vertebrata</taxon>
        <taxon>Euteleostomi</taxon>
        <taxon>Actinopterygii</taxon>
        <taxon>Neopterygii</taxon>
        <taxon>Teleostei</taxon>
        <taxon>Neoteleostei</taxon>
        <taxon>Acanthomorphata</taxon>
        <taxon>Ovalentaria</taxon>
        <taxon>Ambassidae</taxon>
        <taxon>Parambassis</taxon>
    </lineage>
</organism>
<dbReference type="InterPro" id="IPR000857">
    <property type="entry name" value="MyTH4_dom"/>
</dbReference>
<dbReference type="Pfam" id="PF00784">
    <property type="entry name" value="MyTH4"/>
    <property type="match status" value="2"/>
</dbReference>
<dbReference type="InterPro" id="IPR002404">
    <property type="entry name" value="IRS_PTB"/>
</dbReference>
<dbReference type="GO" id="GO:0005737">
    <property type="term" value="C:cytoplasm"/>
    <property type="evidence" value="ECO:0007669"/>
    <property type="project" value="UniProtKB-SubCell"/>
</dbReference>
<dbReference type="PROSITE" id="PS51016">
    <property type="entry name" value="MYTH4"/>
    <property type="match status" value="2"/>
</dbReference>
<dbReference type="InterPro" id="IPR027417">
    <property type="entry name" value="P-loop_NTPase"/>
</dbReference>
<sequence length="2232" mass="255893">MLHLSKGDVVWVDSGAGVPIGAEVKVSDTGQLHLIDDEGKEHKINKKTQGSIRPMHPTSVKGVDDMIRLGDLNEAGLLRNLLVRLKEGIIYTYTGSILVAVNPYQLLPIYTTEHVHMYTDRRLGELPPHVFAIADSCFFNMRRNQKNQCCVISGESGAGKTESTKLMLQFLAAVSGRHSWIEQQILEANPILEAFGNAKTIRNDNSSRFGKYIDINFTKGGAIEGARIEQYLLEKSRVCRQAPEERNYHIFYYMLMGMSPEQKKTLSLGNAAQYKYLTMGNCTSCEGRDDVREYAHFCSALKILTFTENDSQEILKLLAAILHLGNVDFEATTVNNLEGCDIRPSSHFNMASKLLEVDPKALEKSLTQRSFMTNRESVIKSLTSAQAVDGRDAFVKAIYGRLFIWVVDKINAAIYKPPEDEEDVRQSIGLLDIFGFENFKKNSFEQLCINFANEQLQQFFVRHVFKLEQEEYARENIVWKNIDYQDNQHTLDVLASKPMNMLALIDEESNFPKGTDSTMLEKMNQFHRKGDIYIPPKNNYETQFGIRHFAGVVYYDSKGFLEKNRDALSPDLIQLVQTSTNKLLKQAFHNELSSSSTTIKSSANPKMIINTPKNSLRQATDSKKRVLTLTGHFRQSLDSLMKTLTVCQPYFIRCIKPNDFKKPMLFDRDLCMRQLRYSGMMETIKIRKAGYPVRYTFDEFLSRYRVLLRSSICDPKTESKEKCCETICKSVLTGQGDWKTGITKIFLKDFHDTMLELERMKELNTKALLIQKVLRGYKYRREFLRKKAAALVIQKHWRGHKGRKLYKVVQLGFSRLQAQVRSRQLCFQYKKRRQAALVLQARTRGYLARKEWKRKRDAVILLQAHTRGMLARKALRKMKTDRYLSAQEKEEERRALLERQKRLEEVLRQKREMDAKAQSDAITDQEMVDSIFDFLPTIVGGQEGQAPVGYETFEGKRMITEEIDIDELPMVEDLPKEDYDDLDEYPFSKFASMYFQGAATHTHIRQRLRQPLLYHEDEGDVLASLTVWWIILRFMGDLPEPKKQVKAQRISTQERFLPQDLISRNDRRLSNMVGLDQRVLRNKKDRPLPNESVQNRKSSIFTDLLSKNRKVSAMPSEAAQNPKAYTVPEGNPRTRKGSTFTDLLSRNKKASAVQDNGIPKSSSSLRKPSIIVEESDDLTEVSKPPTLQTVSEDSDVMIGEGPTLDRPLTSLEKIQIIVSYGIVRRDLRDEIYCQICKQLEDNNNRNSYFRGWVLLSLCLGIFPPSDHFIRYLQSFIRAAPGGYASYCTERLHRTVVNGVRGEPPAWLELQATKTKKPMFVSVTLMDGRAINLPVDSASTSKEICQIVSNKIKLKDTFGFSLYVALYEKVWALGSGREHVMDAISQCEQEVKRRGGQEQHAPWRLFFRKEVFTPWHDCKEDKITTDLIYRQIIHGLKYGEYQTEKEDDVVELAAKHLYIQHGSDSSAEHVKDAVQECINNSLLEAKSEAKWVQMVSTAHAQGNFQSTTQKADSVKAEMVDYAREKWPMFFSRFFEVAKLSGPPLPKSKFIVAINWTGITFLDEREKRLLELSFPEITAVNIVKEGKVSGQATSLLTLKGDFTLSGSTAEDMADLVTMFLSGLTERSQYAVALKEVSSQDDPTLLSFKKGELIIIIKDDEFSQERGWIKGQNERTKKIGAVPIEAISILPTLTKPTNEILSLLNLSPNQRKNIIQANLKDTGTVERVALFTLKEFSLEYFRQPTKDVNRQVISRNAAPERLWANSREPIRQPLLRKLAGNAELSHKACLAFTAILKYMGDYPTKQMQSSLELTDQIFGPAMKHEALRDEIYCQIMKQMTSNNNRFSMEQGWQLMWLCCGLFPPSQTLLKPAHRFLETRRREPLAADCLQRLQSSLRMEPRKLPPHQVEVDAIQQNSTQIFHKIHFPNDTGEIFEVVTNTRIRDLIQNISKKLSLSSSDGYSLFVKTQDKILSLNDTDYFFDSLRQITDWSKKAKRIKDGGPVNIAYLVFFMRKLWFNVMPGRDTEADLIFHFPQELPKYLRAYHVCTKEEMINIAGLLFRIKVNNDKSQFAQIPKLLKELVPADQLKAMSENDWKKTIVASYNKQAGMSVDEAKVAFLKVVCRWPTFGCAFFEVKQTSEPNFPDIVRIAISKQGLTIIHPKTKEVLANHPFNRIANWCSGSTYFHMTIGSLVKGSKFLCETSLGYKMDDLITSYVTMYLRERKAIQTRNQRFNI</sequence>
<dbReference type="SUPFAM" id="SSF47031">
    <property type="entry name" value="Second domain of FERM"/>
    <property type="match status" value="2"/>
</dbReference>
<evidence type="ECO:0000256" key="10">
    <source>
        <dbReference type="ARBA" id="ARBA00023203"/>
    </source>
</evidence>
<dbReference type="CDD" id="cd01381">
    <property type="entry name" value="MYSc_Myo7"/>
    <property type="match status" value="1"/>
</dbReference>
<evidence type="ECO:0000256" key="8">
    <source>
        <dbReference type="ARBA" id="ARBA00023123"/>
    </source>
</evidence>
<dbReference type="Gene3D" id="1.20.58.530">
    <property type="match status" value="1"/>
</dbReference>
<keyword evidence="10 12" id="KW-0009">Actin-binding</keyword>
<evidence type="ECO:0000256" key="13">
    <source>
        <dbReference type="SAM" id="Coils"/>
    </source>
</evidence>
<dbReference type="PROSITE" id="PS50002">
    <property type="entry name" value="SH3"/>
    <property type="match status" value="1"/>
</dbReference>
<dbReference type="Proteomes" id="UP000515145">
    <property type="component" value="Chromosome 4"/>
</dbReference>
<dbReference type="CDD" id="cd23767">
    <property type="entry name" value="IQCD"/>
    <property type="match status" value="4"/>
</dbReference>
<dbReference type="PANTHER" id="PTHR22692">
    <property type="entry name" value="MYOSIN VII, XV"/>
    <property type="match status" value="1"/>
</dbReference>
<dbReference type="InterPro" id="IPR006020">
    <property type="entry name" value="PTB/PI_dom"/>
</dbReference>
<dbReference type="InterPro" id="IPR036028">
    <property type="entry name" value="SH3-like_dom_sf"/>
</dbReference>
<feature type="region of interest" description="Actin-binding" evidence="12">
    <location>
        <begin position="637"/>
        <end position="659"/>
    </location>
</feature>
<dbReference type="SUPFAM" id="SSF54236">
    <property type="entry name" value="Ubiquitin-like"/>
    <property type="match status" value="2"/>
</dbReference>
<evidence type="ECO:0000259" key="15">
    <source>
        <dbReference type="PROSITE" id="PS01179"/>
    </source>
</evidence>
<evidence type="ECO:0000313" key="20">
    <source>
        <dbReference type="Proteomes" id="UP000515145"/>
    </source>
</evidence>
<keyword evidence="20" id="KW-1185">Reference proteome</keyword>
<dbReference type="CDD" id="cd14473">
    <property type="entry name" value="FERM_B-lobe"/>
    <property type="match status" value="2"/>
</dbReference>
<dbReference type="SUPFAM" id="SSF52540">
    <property type="entry name" value="P-loop containing nucleoside triphosphate hydrolases"/>
    <property type="match status" value="2"/>
</dbReference>
<dbReference type="SMART" id="SM00242">
    <property type="entry name" value="MYSc"/>
    <property type="match status" value="1"/>
</dbReference>
<reference evidence="21" key="1">
    <citation type="submission" date="2025-08" db="UniProtKB">
        <authorList>
            <consortium name="RefSeq"/>
        </authorList>
    </citation>
    <scope>IDENTIFICATION</scope>
</reference>
<evidence type="ECO:0000259" key="19">
    <source>
        <dbReference type="PROSITE" id="PS51456"/>
    </source>
</evidence>
<dbReference type="PROSITE" id="PS51456">
    <property type="entry name" value="MYOSIN_MOTOR"/>
    <property type="match status" value="1"/>
</dbReference>
<dbReference type="Gene3D" id="1.20.80.10">
    <property type="match status" value="2"/>
</dbReference>
<feature type="coiled-coil region" evidence="13">
    <location>
        <begin position="886"/>
        <end position="913"/>
    </location>
</feature>
<dbReference type="PRINTS" id="PR00193">
    <property type="entry name" value="MYOSINHEAVY"/>
</dbReference>
<evidence type="ECO:0000313" key="21">
    <source>
        <dbReference type="RefSeq" id="XP_028259112.1"/>
    </source>
</evidence>
<evidence type="ECO:0000256" key="14">
    <source>
        <dbReference type="SAM" id="MobiDB-lite"/>
    </source>
</evidence>
<evidence type="ECO:0000256" key="3">
    <source>
        <dbReference type="ARBA" id="ARBA00022443"/>
    </source>
</evidence>
<dbReference type="Pfam" id="PF21998">
    <property type="entry name" value="FERM_C1_MyoVII"/>
    <property type="match status" value="1"/>
</dbReference>
<dbReference type="SMART" id="SM00015">
    <property type="entry name" value="IQ"/>
    <property type="match status" value="4"/>
</dbReference>
<dbReference type="PROSITE" id="PS01179">
    <property type="entry name" value="PID"/>
    <property type="match status" value="1"/>
</dbReference>
<dbReference type="CDD" id="cd13199">
    <property type="entry name" value="FERM_C2_MyoVII"/>
    <property type="match status" value="1"/>
</dbReference>
<feature type="domain" description="SH3" evidence="16">
    <location>
        <begin position="1623"/>
        <end position="1689"/>
    </location>
</feature>
<dbReference type="InParanoid" id="A0A6P7I893"/>
<dbReference type="InterPro" id="IPR019748">
    <property type="entry name" value="FERM_central"/>
</dbReference>
<dbReference type="InterPro" id="IPR041794">
    <property type="entry name" value="MyoVII_FERM_C2"/>
</dbReference>
<dbReference type="Gene3D" id="1.20.5.190">
    <property type="match status" value="2"/>
</dbReference>
<dbReference type="SUPFAM" id="SSF50044">
    <property type="entry name" value="SH3-domain"/>
    <property type="match status" value="1"/>
</dbReference>
<dbReference type="SUPFAM" id="SSF50729">
    <property type="entry name" value="PH domain-like"/>
    <property type="match status" value="1"/>
</dbReference>
<dbReference type="GO" id="GO:0003774">
    <property type="term" value="F:cytoskeletal motor activity"/>
    <property type="evidence" value="ECO:0007669"/>
    <property type="project" value="UniProtKB-UniRule"/>
</dbReference>
<dbReference type="InterPro" id="IPR038185">
    <property type="entry name" value="MyTH4_dom_sf"/>
</dbReference>
<dbReference type="OrthoDB" id="6108017at2759"/>
<keyword evidence="7 12" id="KW-0067">ATP-binding</keyword>
<evidence type="ECO:0000256" key="5">
    <source>
        <dbReference type="ARBA" id="ARBA00022737"/>
    </source>
</evidence>
<dbReference type="Pfam" id="PF02174">
    <property type="entry name" value="IRS"/>
    <property type="match status" value="1"/>
</dbReference>
<dbReference type="CDD" id="cd17092">
    <property type="entry name" value="FERM1_F1_Myosin-VII"/>
    <property type="match status" value="1"/>
</dbReference>
<feature type="region of interest" description="Disordered" evidence="14">
    <location>
        <begin position="1111"/>
        <end position="1166"/>
    </location>
</feature>